<gene>
    <name evidence="3" type="ORF">AB5J52_38675</name>
</gene>
<dbReference type="RefSeq" id="WP_369226612.1">
    <property type="nucleotide sequence ID" value="NZ_CP163441.1"/>
</dbReference>
<dbReference type="EMBL" id="CP163441">
    <property type="protein sequence ID" value="XDQ47728.1"/>
    <property type="molecule type" value="Genomic_DNA"/>
</dbReference>
<evidence type="ECO:0000313" key="3">
    <source>
        <dbReference type="EMBL" id="XDQ47728.1"/>
    </source>
</evidence>
<feature type="domain" description="AraC-type transcription regulator ligand-binding" evidence="2">
    <location>
        <begin position="2"/>
        <end position="102"/>
    </location>
</feature>
<evidence type="ECO:0000256" key="1">
    <source>
        <dbReference type="ARBA" id="ARBA00023125"/>
    </source>
</evidence>
<evidence type="ECO:0000259" key="2">
    <source>
        <dbReference type="Pfam" id="PF12852"/>
    </source>
</evidence>
<protein>
    <submittedName>
        <fullName evidence="3">Cupin domain-containing protein</fullName>
    </submittedName>
</protein>
<keyword evidence="1" id="KW-0238">DNA-binding</keyword>
<name>A0AB39QW50_9ACTN</name>
<sequence length="112" mass="11352">MDRGACYLTPDGSEPILLSQGGIALLPSGIGHAVSDAGERPVRPFGEIFGGTLEGMSPAGLIVEGGEGPLKALLCAACLLESAPRHPFTASLPDAVHRCGRRCAAGAARCGR</sequence>
<reference evidence="3" key="1">
    <citation type="submission" date="2024-07" db="EMBL/GenBank/DDBJ databases">
        <authorList>
            <person name="Yu S.T."/>
        </authorList>
    </citation>
    <scope>NUCLEOTIDE SEQUENCE</scope>
    <source>
        <strain evidence="3">R39</strain>
    </source>
</reference>
<dbReference type="AlphaFoldDB" id="A0AB39QW50"/>
<proteinExistence type="predicted"/>
<dbReference type="Pfam" id="PF12852">
    <property type="entry name" value="Cupin_6"/>
    <property type="match status" value="1"/>
</dbReference>
<dbReference type="GO" id="GO:0003677">
    <property type="term" value="F:DNA binding"/>
    <property type="evidence" value="ECO:0007669"/>
    <property type="project" value="UniProtKB-KW"/>
</dbReference>
<dbReference type="InterPro" id="IPR032783">
    <property type="entry name" value="AraC_lig"/>
</dbReference>
<accession>A0AB39QW50</accession>
<organism evidence="3">
    <name type="scientific">Streptomyces sp. R39</name>
    <dbReference type="NCBI Taxonomy" id="3238631"/>
    <lineage>
        <taxon>Bacteria</taxon>
        <taxon>Bacillati</taxon>
        <taxon>Actinomycetota</taxon>
        <taxon>Actinomycetes</taxon>
        <taxon>Kitasatosporales</taxon>
        <taxon>Streptomycetaceae</taxon>
        <taxon>Streptomyces</taxon>
    </lineage>
</organism>